<dbReference type="PROSITE" id="PS50887">
    <property type="entry name" value="GGDEF"/>
    <property type="match status" value="1"/>
</dbReference>
<dbReference type="InterPro" id="IPR043128">
    <property type="entry name" value="Rev_trsase/Diguanyl_cyclase"/>
</dbReference>
<dbReference type="NCBIfam" id="TIGR00254">
    <property type="entry name" value="GGDEF"/>
    <property type="match status" value="1"/>
</dbReference>
<feature type="domain" description="GGDEF" evidence="1">
    <location>
        <begin position="209"/>
        <end position="340"/>
    </location>
</feature>
<organism evidence="2 3">
    <name type="scientific">Noviherbaspirillum autotrophicum</name>
    <dbReference type="NCBI Taxonomy" id="709839"/>
    <lineage>
        <taxon>Bacteria</taxon>
        <taxon>Pseudomonadati</taxon>
        <taxon>Pseudomonadota</taxon>
        <taxon>Betaproteobacteria</taxon>
        <taxon>Burkholderiales</taxon>
        <taxon>Oxalobacteraceae</taxon>
        <taxon>Noviherbaspirillum</taxon>
    </lineage>
</organism>
<dbReference type="PANTHER" id="PTHR46663:SF3">
    <property type="entry name" value="SLL0267 PROTEIN"/>
    <property type="match status" value="1"/>
</dbReference>
<dbReference type="Pfam" id="PF13185">
    <property type="entry name" value="GAF_2"/>
    <property type="match status" value="1"/>
</dbReference>
<evidence type="ECO:0000313" key="3">
    <source>
        <dbReference type="Proteomes" id="UP000031572"/>
    </source>
</evidence>
<accession>A0A0C2BU02</accession>
<dbReference type="Gene3D" id="3.30.450.40">
    <property type="match status" value="1"/>
</dbReference>
<dbReference type="InterPro" id="IPR029787">
    <property type="entry name" value="Nucleotide_cyclase"/>
</dbReference>
<dbReference type="EMBL" id="JWJG01000028">
    <property type="protein sequence ID" value="KIF81526.1"/>
    <property type="molecule type" value="Genomic_DNA"/>
</dbReference>
<evidence type="ECO:0000313" key="2">
    <source>
        <dbReference type="EMBL" id="KIF81526.1"/>
    </source>
</evidence>
<dbReference type="FunFam" id="3.30.70.270:FF:000001">
    <property type="entry name" value="Diguanylate cyclase domain protein"/>
    <property type="match status" value="1"/>
</dbReference>
<dbReference type="PANTHER" id="PTHR46663">
    <property type="entry name" value="DIGUANYLATE CYCLASE DGCT-RELATED"/>
    <property type="match status" value="1"/>
</dbReference>
<dbReference type="CDD" id="cd01949">
    <property type="entry name" value="GGDEF"/>
    <property type="match status" value="1"/>
</dbReference>
<gene>
    <name evidence="2" type="ORF">TSA66_13080</name>
</gene>
<dbReference type="STRING" id="709839.TSA66_13080"/>
<dbReference type="AlphaFoldDB" id="A0A0C2BU02"/>
<sequence>MDKAIGMASLDSRILLEIIRTQAEVAKAGVDLGTVMDIVAKQSQQLTRAAGAVVELAEDDDMVYRAASGIAERQLGLRLKLNTSLSGTCVRERQILQCIDSETDTRVNRDACRRVGLRSMIVVPLNHLDTTVGVIKVMSAEVGAFSKSDIQILHLMSDLIAAAMFHATRFESNELYWRATHDALTGLANRALYYDRLRQSLALAKRHDERLAILNVDMDGLKPINDTLGHRAGDAALKEMASRISAECRQSDTLARMGGDEFAMILPRVTDTRAVEQYCARVSENISRAPWKFDNQTLKLRASIGYAVFPDDSEDMDDLIELADQAMYQIKRVNKASLPN</sequence>
<dbReference type="OrthoDB" id="9812260at2"/>
<dbReference type="Proteomes" id="UP000031572">
    <property type="component" value="Unassembled WGS sequence"/>
</dbReference>
<comment type="caution">
    <text evidence="2">The sequence shown here is derived from an EMBL/GenBank/DDBJ whole genome shotgun (WGS) entry which is preliminary data.</text>
</comment>
<proteinExistence type="predicted"/>
<keyword evidence="3" id="KW-1185">Reference proteome</keyword>
<dbReference type="SUPFAM" id="SSF55781">
    <property type="entry name" value="GAF domain-like"/>
    <property type="match status" value="1"/>
</dbReference>
<dbReference type="SMART" id="SM00267">
    <property type="entry name" value="GGDEF"/>
    <property type="match status" value="1"/>
</dbReference>
<dbReference type="SUPFAM" id="SSF55073">
    <property type="entry name" value="Nucleotide cyclase"/>
    <property type="match status" value="1"/>
</dbReference>
<dbReference type="InterPro" id="IPR000160">
    <property type="entry name" value="GGDEF_dom"/>
</dbReference>
<protein>
    <submittedName>
        <fullName evidence="2">Diguanylate cyclase</fullName>
    </submittedName>
</protein>
<dbReference type="RefSeq" id="WP_040040351.1">
    <property type="nucleotide sequence ID" value="NZ_JWJG01000028.1"/>
</dbReference>
<dbReference type="Pfam" id="PF00990">
    <property type="entry name" value="GGDEF"/>
    <property type="match status" value="1"/>
</dbReference>
<dbReference type="Gene3D" id="3.30.70.270">
    <property type="match status" value="1"/>
</dbReference>
<dbReference type="InterPro" id="IPR003018">
    <property type="entry name" value="GAF"/>
</dbReference>
<dbReference type="InterPro" id="IPR029016">
    <property type="entry name" value="GAF-like_dom_sf"/>
</dbReference>
<name>A0A0C2BU02_9BURK</name>
<evidence type="ECO:0000259" key="1">
    <source>
        <dbReference type="PROSITE" id="PS50887"/>
    </source>
</evidence>
<reference evidence="2 3" key="1">
    <citation type="submission" date="2014-12" db="EMBL/GenBank/DDBJ databases">
        <title>Denitrispirillum autotrophicum gen. nov., sp. nov., Denitrifying, Facultatively Autotrophic Bacteria Isolated from Rice Paddy Soil.</title>
        <authorList>
            <person name="Ishii S."/>
            <person name="Ashida N."/>
            <person name="Ohno H."/>
            <person name="Otsuka S."/>
            <person name="Yokota A."/>
            <person name="Senoo K."/>
        </authorList>
    </citation>
    <scope>NUCLEOTIDE SEQUENCE [LARGE SCALE GENOMIC DNA]</scope>
    <source>
        <strain evidence="2 3">TSA66</strain>
    </source>
</reference>
<dbReference type="InterPro" id="IPR052163">
    <property type="entry name" value="DGC-Regulatory_Protein"/>
</dbReference>
<dbReference type="GO" id="GO:0003824">
    <property type="term" value="F:catalytic activity"/>
    <property type="evidence" value="ECO:0007669"/>
    <property type="project" value="UniProtKB-ARBA"/>
</dbReference>
<dbReference type="SMART" id="SM00065">
    <property type="entry name" value="GAF"/>
    <property type="match status" value="1"/>
</dbReference>